<comment type="caution">
    <text evidence="1">The sequence shown here is derived from an EMBL/GenBank/DDBJ whole genome shotgun (WGS) entry which is preliminary data.</text>
</comment>
<proteinExistence type="predicted"/>
<protein>
    <submittedName>
        <fullName evidence="1">Uncharacterized protein</fullName>
    </submittedName>
</protein>
<dbReference type="Proteomes" id="UP000663802">
    <property type="component" value="Unassembled WGS sequence"/>
</dbReference>
<gene>
    <name evidence="1" type="ORF">CSC2_13980</name>
</gene>
<reference evidence="1 2" key="1">
    <citation type="journal article" date="2021" name="Int. J. Syst. Evol. Microbiol.">
        <title>Clostridium zeae sp. nov., isolated from corn silage.</title>
        <authorList>
            <person name="Kobayashi H."/>
            <person name="Tanizawa Y."/>
            <person name="Yagura M."/>
            <person name="Sakamoto M."/>
            <person name="Ohkuma M."/>
            <person name="Tohno M."/>
        </authorList>
    </citation>
    <scope>NUCLEOTIDE SEQUENCE [LARGE SCALE GENOMIC DNA]</scope>
    <source>
        <strain evidence="1 2">CSC2</strain>
    </source>
</reference>
<dbReference type="RefSeq" id="WP_206868943.1">
    <property type="nucleotide sequence ID" value="NZ_BMBA01000001.1"/>
</dbReference>
<dbReference type="EMBL" id="BMBA01000001">
    <property type="protein sequence ID" value="GFZ30872.1"/>
    <property type="molecule type" value="Genomic_DNA"/>
</dbReference>
<organism evidence="1 2">
    <name type="scientific">Clostridium zeae</name>
    <dbReference type="NCBI Taxonomy" id="2759022"/>
    <lineage>
        <taxon>Bacteria</taxon>
        <taxon>Bacillati</taxon>
        <taxon>Bacillota</taxon>
        <taxon>Clostridia</taxon>
        <taxon>Eubacteriales</taxon>
        <taxon>Clostridiaceae</taxon>
        <taxon>Clostridium</taxon>
    </lineage>
</organism>
<name>A0ABQ1E7W3_9CLOT</name>
<evidence type="ECO:0000313" key="1">
    <source>
        <dbReference type="EMBL" id="GFZ30872.1"/>
    </source>
</evidence>
<evidence type="ECO:0000313" key="2">
    <source>
        <dbReference type="Proteomes" id="UP000663802"/>
    </source>
</evidence>
<keyword evidence="2" id="KW-1185">Reference proteome</keyword>
<accession>A0ABQ1E7W3</accession>
<sequence length="432" mass="50028">MKRYNTVIVGNSITNLICSALLANSGQKIMYIRIKNKDRGVGYFPERNGEFPICEYSFDCESGIFHELLQELKLGEKIHCEKELPYLGYILNDEKLSCEYSWDGFKQLIIARFREEQEAIRNFFSLIEKLSDEWIYMVNSSEFPKLEKIMNMAKYSHVKYVDHIHKTFNDISLIKILEQEVVSKDVSLPVMAGYIMQLFNGKRIEGGYKELENHLYSIVYKSSYVIEAEEADVKYEYYSEEKCFNVSIDENNYLSDTLVLNTDFLGMFVPKKEDVSKHHIFYINCLIDKKSSPNGNIYKYCGGLIGGDNDKSDYYCVISESEDKVQARVFISDAKNIDVDLVVEDVIMQVTNLCGVVISYDIVDESEINQYFQWHNGQINEWSFSPTDFKENPLTKKYSPSGLYLTNTWGRAFITSAKITAKNIIMSSKEFN</sequence>